<dbReference type="AlphaFoldDB" id="A0A7S9DZD0"/>
<reference evidence="12 13" key="1">
    <citation type="submission" date="2020-11" db="EMBL/GenBank/DDBJ databases">
        <title>Complete genome sequence for Salinimonas sp. strain G2-b.</title>
        <authorList>
            <person name="Park S.-J."/>
        </authorList>
    </citation>
    <scope>NUCLEOTIDE SEQUENCE [LARGE SCALE GENOMIC DNA]</scope>
    <source>
        <strain evidence="12 13">G2-b</strain>
    </source>
</reference>
<protein>
    <recommendedName>
        <fullName evidence="9">Glycerol kinase</fullName>
        <ecNumber evidence="9">2.7.1.30</ecNumber>
    </recommendedName>
    <alternativeName>
        <fullName evidence="9">ATP:glycerol 3-phosphotransferase</fullName>
    </alternativeName>
    <alternativeName>
        <fullName evidence="9">Glycerokinase</fullName>
        <shortName evidence="9">GK</shortName>
    </alternativeName>
</protein>
<feature type="binding site" evidence="9">
    <location>
        <position position="82"/>
    </location>
    <ligand>
        <name>glycerol</name>
        <dbReference type="ChEBI" id="CHEBI:17754"/>
    </ligand>
</feature>
<comment type="catalytic activity">
    <reaction evidence="8 9">
        <text>glycerol + ATP = sn-glycerol 3-phosphate + ADP + H(+)</text>
        <dbReference type="Rhea" id="RHEA:21644"/>
        <dbReference type="ChEBI" id="CHEBI:15378"/>
        <dbReference type="ChEBI" id="CHEBI:17754"/>
        <dbReference type="ChEBI" id="CHEBI:30616"/>
        <dbReference type="ChEBI" id="CHEBI:57597"/>
        <dbReference type="ChEBI" id="CHEBI:456216"/>
        <dbReference type="EC" id="2.7.1.30"/>
    </reaction>
</comment>
<dbReference type="GO" id="GO:0005524">
    <property type="term" value="F:ATP binding"/>
    <property type="evidence" value="ECO:0007669"/>
    <property type="project" value="UniProtKB-UniRule"/>
</dbReference>
<feature type="binding site" evidence="9">
    <location>
        <position position="14"/>
    </location>
    <ligand>
        <name>ATP</name>
        <dbReference type="ChEBI" id="CHEBI:30616"/>
    </ligand>
</feature>
<gene>
    <name evidence="9 12" type="primary">glpK</name>
    <name evidence="12" type="ORF">IT774_06130</name>
</gene>
<dbReference type="EC" id="2.7.1.30" evidence="9"/>
<dbReference type="GO" id="GO:0019563">
    <property type="term" value="P:glycerol catabolic process"/>
    <property type="evidence" value="ECO:0007669"/>
    <property type="project" value="UniProtKB-UniRule"/>
</dbReference>
<keyword evidence="6 9" id="KW-0319">Glycerol metabolism</keyword>
<dbReference type="CDD" id="cd07786">
    <property type="entry name" value="FGGY_EcGK_like"/>
    <property type="match status" value="1"/>
</dbReference>
<evidence type="ECO:0000256" key="1">
    <source>
        <dbReference type="ARBA" id="ARBA00005190"/>
    </source>
</evidence>
<dbReference type="PROSITE" id="PS00933">
    <property type="entry name" value="FGGY_KINASES_1"/>
    <property type="match status" value="1"/>
</dbReference>
<dbReference type="InterPro" id="IPR018485">
    <property type="entry name" value="FGGY_C"/>
</dbReference>
<evidence type="ECO:0000256" key="7">
    <source>
        <dbReference type="ARBA" id="ARBA00022840"/>
    </source>
</evidence>
<feature type="binding site" evidence="9">
    <location>
        <position position="266"/>
    </location>
    <ligand>
        <name>ATP</name>
        <dbReference type="ChEBI" id="CHEBI:30616"/>
    </ligand>
</feature>
<dbReference type="PANTHER" id="PTHR10196:SF78">
    <property type="entry name" value="GLYCEROL KINASE"/>
    <property type="match status" value="1"/>
</dbReference>
<dbReference type="PANTHER" id="PTHR10196">
    <property type="entry name" value="SUGAR KINASE"/>
    <property type="match status" value="1"/>
</dbReference>
<evidence type="ECO:0000256" key="3">
    <source>
        <dbReference type="ARBA" id="ARBA00022679"/>
    </source>
</evidence>
<evidence type="ECO:0000256" key="9">
    <source>
        <dbReference type="HAMAP-Rule" id="MF_00186"/>
    </source>
</evidence>
<dbReference type="Proteomes" id="UP000595095">
    <property type="component" value="Chromosome"/>
</dbReference>
<feature type="binding site" evidence="9">
    <location>
        <position position="12"/>
    </location>
    <ligand>
        <name>ADP</name>
        <dbReference type="ChEBI" id="CHEBI:456216"/>
    </ligand>
</feature>
<dbReference type="HAMAP" id="MF_00186">
    <property type="entry name" value="Glycerol_kin"/>
    <property type="match status" value="1"/>
</dbReference>
<feature type="binding site" evidence="9">
    <location>
        <position position="12"/>
    </location>
    <ligand>
        <name>ATP</name>
        <dbReference type="ChEBI" id="CHEBI:30616"/>
    </ligand>
</feature>
<dbReference type="EMBL" id="CP064795">
    <property type="protein sequence ID" value="QPG06717.1"/>
    <property type="molecule type" value="Genomic_DNA"/>
</dbReference>
<comment type="similarity">
    <text evidence="2 9">Belongs to the FGGY kinase family.</text>
</comment>
<evidence type="ECO:0000313" key="12">
    <source>
        <dbReference type="EMBL" id="QPG06717.1"/>
    </source>
</evidence>
<organism evidence="12 13">
    <name type="scientific">Salinimonas marina</name>
    <dbReference type="NCBI Taxonomy" id="2785918"/>
    <lineage>
        <taxon>Bacteria</taxon>
        <taxon>Pseudomonadati</taxon>
        <taxon>Pseudomonadota</taxon>
        <taxon>Gammaproteobacteria</taxon>
        <taxon>Alteromonadales</taxon>
        <taxon>Alteromonadaceae</taxon>
        <taxon>Alteromonas/Salinimonas group</taxon>
        <taxon>Salinimonas</taxon>
    </lineage>
</organism>
<feature type="binding site" evidence="9">
    <location>
        <position position="16"/>
    </location>
    <ligand>
        <name>ADP</name>
        <dbReference type="ChEBI" id="CHEBI:456216"/>
    </ligand>
</feature>
<feature type="binding site" evidence="9">
    <location>
        <position position="309"/>
    </location>
    <ligand>
        <name>ADP</name>
        <dbReference type="ChEBI" id="CHEBI:456216"/>
    </ligand>
</feature>
<dbReference type="Pfam" id="PF02782">
    <property type="entry name" value="FGGY_C"/>
    <property type="match status" value="1"/>
</dbReference>
<feature type="binding site" evidence="9">
    <location>
        <position position="266"/>
    </location>
    <ligand>
        <name>ADP</name>
        <dbReference type="ChEBI" id="CHEBI:456216"/>
    </ligand>
</feature>
<feature type="binding site" evidence="9">
    <location>
        <position position="135"/>
    </location>
    <ligand>
        <name>glycerol</name>
        <dbReference type="ChEBI" id="CHEBI:17754"/>
    </ligand>
</feature>
<feature type="binding site" evidence="9">
    <location>
        <position position="309"/>
    </location>
    <ligand>
        <name>ATP</name>
        <dbReference type="ChEBI" id="CHEBI:30616"/>
    </ligand>
</feature>
<feature type="binding site" evidence="9">
    <location>
        <position position="12"/>
    </location>
    <ligand>
        <name>sn-glycerol 3-phosphate</name>
        <dbReference type="ChEBI" id="CHEBI:57597"/>
    </ligand>
</feature>
<keyword evidence="7 9" id="KW-0067">ATP-binding</keyword>
<comment type="activity regulation">
    <text evidence="9">Inhibited by fructose 1,6-bisphosphate (FBP).</text>
</comment>
<evidence type="ECO:0000256" key="5">
    <source>
        <dbReference type="ARBA" id="ARBA00022777"/>
    </source>
</evidence>
<feature type="binding site" evidence="9">
    <location>
        <position position="413"/>
    </location>
    <ligand>
        <name>ADP</name>
        <dbReference type="ChEBI" id="CHEBI:456216"/>
    </ligand>
</feature>
<keyword evidence="3 9" id="KW-0808">Transferase</keyword>
<evidence type="ECO:0000313" key="13">
    <source>
        <dbReference type="Proteomes" id="UP000595095"/>
    </source>
</evidence>
<dbReference type="FunFam" id="3.30.420.40:FF:000007">
    <property type="entry name" value="Glycerol kinase"/>
    <property type="match status" value="1"/>
</dbReference>
<keyword evidence="4 9" id="KW-0547">Nucleotide-binding</keyword>
<evidence type="ECO:0000259" key="11">
    <source>
        <dbReference type="Pfam" id="PF02782"/>
    </source>
</evidence>
<dbReference type="FunFam" id="3.30.420.40:FF:000008">
    <property type="entry name" value="Glycerol kinase"/>
    <property type="match status" value="1"/>
</dbReference>
<feature type="binding site" evidence="9">
    <location>
        <position position="82"/>
    </location>
    <ligand>
        <name>sn-glycerol 3-phosphate</name>
        <dbReference type="ChEBI" id="CHEBI:57597"/>
    </ligand>
</feature>
<keyword evidence="5 9" id="KW-0418">Kinase</keyword>
<dbReference type="SUPFAM" id="SSF53067">
    <property type="entry name" value="Actin-like ATPase domain"/>
    <property type="match status" value="2"/>
</dbReference>
<accession>A0A7S9DZD0</accession>
<feature type="binding site" evidence="9">
    <location>
        <position position="83"/>
    </location>
    <ligand>
        <name>sn-glycerol 3-phosphate</name>
        <dbReference type="ChEBI" id="CHEBI:57597"/>
    </ligand>
</feature>
<dbReference type="NCBIfam" id="NF000756">
    <property type="entry name" value="PRK00047.1"/>
    <property type="match status" value="1"/>
</dbReference>
<feature type="binding site" evidence="9">
    <location>
        <position position="244"/>
    </location>
    <ligand>
        <name>glycerol</name>
        <dbReference type="ChEBI" id="CHEBI:17754"/>
    </ligand>
</feature>
<dbReference type="GO" id="GO:0006072">
    <property type="term" value="P:glycerol-3-phosphate metabolic process"/>
    <property type="evidence" value="ECO:0007669"/>
    <property type="project" value="InterPro"/>
</dbReference>
<dbReference type="GO" id="GO:0004370">
    <property type="term" value="F:glycerol kinase activity"/>
    <property type="evidence" value="ECO:0007669"/>
    <property type="project" value="UniProtKB-UniRule"/>
</dbReference>
<dbReference type="UniPathway" id="UPA00618">
    <property type="reaction ID" value="UER00672"/>
</dbReference>
<dbReference type="InterPro" id="IPR018483">
    <property type="entry name" value="Carb_kinase_FGGY_CS"/>
</dbReference>
<dbReference type="InterPro" id="IPR043129">
    <property type="entry name" value="ATPase_NBD"/>
</dbReference>
<dbReference type="NCBIfam" id="TIGR01311">
    <property type="entry name" value="glycerol_kin"/>
    <property type="match status" value="1"/>
</dbReference>
<feature type="domain" description="Carbohydrate kinase FGGY C-terminal" evidence="11">
    <location>
        <begin position="261"/>
        <end position="446"/>
    </location>
</feature>
<sequence length="494" mass="53957">MTQHLLAIDQGTTSSRSIVFADDGSIIAMSQQEFTQHYPKDGWVEHQPDDIWNSVTHTLRDVLQKSQIDAGDIAALGITNQRETTLVWDKHTGATVYPAIVWQDRRTAPYCRELSQNEQLVNYITDNTGLLLDPYFSATKLNWILNNVEGARARAEAGELLFGTVDTYLIWKLTDGASHKTDATNASRTMLFNIHTQQWDTELLKAFDIPAAMLPEVMDCAADFGNTSAELTGKRIPISGVAGDQQAALIGQACFEKGMAKSTYGTGCFMILNTGDTPLVSKNRLLTTVGYRLNGHTTYALEGSIFMAGATVQWLRDGLKLIDNAAETEALAARAREDNGVYLVPAFTGLGAPYWDPDARGAMLGLTRDTGINEIVAAGLQSVCYQTKDLQKAMESDGARPVSLRVDGGMANNDWVMGFLADILGAEVKRPAVTETTAVGAAFLAGLQQGIFTDLDTLTQCWQCDSVFEPRLTKAQRDTAYAGWQEAVTRIRCS</sequence>
<evidence type="ECO:0000256" key="2">
    <source>
        <dbReference type="ARBA" id="ARBA00009156"/>
    </source>
</evidence>
<dbReference type="PIRSF" id="PIRSF000538">
    <property type="entry name" value="GlpK"/>
    <property type="match status" value="1"/>
</dbReference>
<evidence type="ECO:0000256" key="4">
    <source>
        <dbReference type="ARBA" id="ARBA00022741"/>
    </source>
</evidence>
<feature type="binding site" evidence="9">
    <location>
        <position position="245"/>
    </location>
    <ligand>
        <name>glycerol</name>
        <dbReference type="ChEBI" id="CHEBI:17754"/>
    </ligand>
</feature>
<dbReference type="InterPro" id="IPR000577">
    <property type="entry name" value="Carb_kinase_FGGY"/>
</dbReference>
<dbReference type="GO" id="GO:0005829">
    <property type="term" value="C:cytosol"/>
    <property type="evidence" value="ECO:0007669"/>
    <property type="project" value="UniProtKB-ARBA"/>
</dbReference>
<dbReference type="Pfam" id="PF00370">
    <property type="entry name" value="FGGY_N"/>
    <property type="match status" value="1"/>
</dbReference>
<comment type="function">
    <text evidence="9">Key enzyme in the regulation of glycerol uptake and metabolism. Catalyzes the phosphorylation of glycerol to yield sn-glycerol 3-phosphate.</text>
</comment>
<proteinExistence type="inferred from homology"/>
<feature type="binding site" evidence="9">
    <location>
        <position position="244"/>
    </location>
    <ligand>
        <name>sn-glycerol 3-phosphate</name>
        <dbReference type="ChEBI" id="CHEBI:57597"/>
    </ligand>
</feature>
<dbReference type="RefSeq" id="WP_195811792.1">
    <property type="nucleotide sequence ID" value="NZ_CP064795.1"/>
</dbReference>
<feature type="domain" description="Carbohydrate kinase FGGY N-terminal" evidence="10">
    <location>
        <begin position="6"/>
        <end position="251"/>
    </location>
</feature>
<dbReference type="Gene3D" id="3.30.420.40">
    <property type="match status" value="2"/>
</dbReference>
<dbReference type="InterPro" id="IPR018484">
    <property type="entry name" value="FGGY_N"/>
</dbReference>
<feature type="binding site" evidence="9">
    <location>
        <position position="83"/>
    </location>
    <ligand>
        <name>glycerol</name>
        <dbReference type="ChEBI" id="CHEBI:17754"/>
    </ligand>
</feature>
<feature type="binding site" evidence="9">
    <location>
        <position position="13"/>
    </location>
    <ligand>
        <name>ATP</name>
        <dbReference type="ChEBI" id="CHEBI:30616"/>
    </ligand>
</feature>
<feature type="binding site" evidence="9">
    <location>
        <position position="313"/>
    </location>
    <ligand>
        <name>ATP</name>
        <dbReference type="ChEBI" id="CHEBI:30616"/>
    </ligand>
</feature>
<feature type="binding site" evidence="9">
    <location>
        <position position="409"/>
    </location>
    <ligand>
        <name>ADP</name>
        <dbReference type="ChEBI" id="CHEBI:456216"/>
    </ligand>
</feature>
<keyword evidence="13" id="KW-1185">Reference proteome</keyword>
<name>A0A7S9DZD0_9ALTE</name>
<evidence type="ECO:0000256" key="8">
    <source>
        <dbReference type="ARBA" id="ARBA00052101"/>
    </source>
</evidence>
<dbReference type="InterPro" id="IPR005999">
    <property type="entry name" value="Glycerol_kin"/>
</dbReference>
<comment type="pathway">
    <text evidence="1 9">Polyol metabolism; glycerol degradation via glycerol kinase pathway; sn-glycerol 3-phosphate from glycerol: step 1/1.</text>
</comment>
<feature type="binding site" evidence="9">
    <location>
        <position position="409"/>
    </location>
    <ligand>
        <name>ATP</name>
        <dbReference type="ChEBI" id="CHEBI:30616"/>
    </ligand>
</feature>
<dbReference type="KEGG" id="smaa:IT774_06130"/>
<feature type="binding site" evidence="9">
    <location>
        <position position="135"/>
    </location>
    <ligand>
        <name>sn-glycerol 3-phosphate</name>
        <dbReference type="ChEBI" id="CHEBI:57597"/>
    </ligand>
</feature>
<evidence type="ECO:0000256" key="6">
    <source>
        <dbReference type="ARBA" id="ARBA00022798"/>
    </source>
</evidence>
<evidence type="ECO:0000259" key="10">
    <source>
        <dbReference type="Pfam" id="PF00370"/>
    </source>
</evidence>